<dbReference type="EMBL" id="GBXM01079637">
    <property type="protein sequence ID" value="JAH28940.1"/>
    <property type="molecule type" value="Transcribed_RNA"/>
</dbReference>
<proteinExistence type="predicted"/>
<accession>A0A0E9RKG7</accession>
<reference evidence="1" key="2">
    <citation type="journal article" date="2015" name="Fish Shellfish Immunol.">
        <title>Early steps in the European eel (Anguilla anguilla)-Vibrio vulnificus interaction in the gills: Role of the RtxA13 toxin.</title>
        <authorList>
            <person name="Callol A."/>
            <person name="Pajuelo D."/>
            <person name="Ebbesson L."/>
            <person name="Teles M."/>
            <person name="MacKenzie S."/>
            <person name="Amaro C."/>
        </authorList>
    </citation>
    <scope>NUCLEOTIDE SEQUENCE</scope>
</reference>
<sequence>MLIQFRPLSGYCHHGRLSILRRMLQWTVCLIVSTGSKLTCMPLMGHVVAVLQVGPLSLICLRPE</sequence>
<evidence type="ECO:0000313" key="1">
    <source>
        <dbReference type="EMBL" id="JAH28940.1"/>
    </source>
</evidence>
<dbReference type="AlphaFoldDB" id="A0A0E9RKG7"/>
<reference evidence="1" key="1">
    <citation type="submission" date="2014-11" db="EMBL/GenBank/DDBJ databases">
        <authorList>
            <person name="Amaro Gonzalez C."/>
        </authorList>
    </citation>
    <scope>NUCLEOTIDE SEQUENCE</scope>
</reference>
<protein>
    <submittedName>
        <fullName evidence="1">Uncharacterized protein</fullName>
    </submittedName>
</protein>
<organism evidence="1">
    <name type="scientific">Anguilla anguilla</name>
    <name type="common">European freshwater eel</name>
    <name type="synonym">Muraena anguilla</name>
    <dbReference type="NCBI Taxonomy" id="7936"/>
    <lineage>
        <taxon>Eukaryota</taxon>
        <taxon>Metazoa</taxon>
        <taxon>Chordata</taxon>
        <taxon>Craniata</taxon>
        <taxon>Vertebrata</taxon>
        <taxon>Euteleostomi</taxon>
        <taxon>Actinopterygii</taxon>
        <taxon>Neopterygii</taxon>
        <taxon>Teleostei</taxon>
        <taxon>Anguilliformes</taxon>
        <taxon>Anguillidae</taxon>
        <taxon>Anguilla</taxon>
    </lineage>
</organism>
<name>A0A0E9RKG7_ANGAN</name>